<gene>
    <name evidence="1" type="ORF">E0F88_32840</name>
</gene>
<comment type="caution">
    <text evidence="1">The sequence shown here is derived from an EMBL/GenBank/DDBJ whole genome shotgun (WGS) entry which is preliminary data.</text>
</comment>
<evidence type="ECO:0000313" key="2">
    <source>
        <dbReference type="Proteomes" id="UP000294850"/>
    </source>
</evidence>
<keyword evidence="2" id="KW-1185">Reference proteome</keyword>
<dbReference type="AlphaFoldDB" id="A0A4R5D4F7"/>
<dbReference type="RefSeq" id="WP_131962923.1">
    <property type="nucleotide sequence ID" value="NZ_SMFL01000027.1"/>
</dbReference>
<proteinExistence type="predicted"/>
<organism evidence="1 2">
    <name type="scientific">Dyadobacter psychrotolerans</name>
    <dbReference type="NCBI Taxonomy" id="2541721"/>
    <lineage>
        <taxon>Bacteria</taxon>
        <taxon>Pseudomonadati</taxon>
        <taxon>Bacteroidota</taxon>
        <taxon>Cytophagia</taxon>
        <taxon>Cytophagales</taxon>
        <taxon>Spirosomataceae</taxon>
        <taxon>Dyadobacter</taxon>
    </lineage>
</organism>
<dbReference type="EMBL" id="SMFL01000027">
    <property type="protein sequence ID" value="TDE08289.1"/>
    <property type="molecule type" value="Genomic_DNA"/>
</dbReference>
<reference evidence="1 2" key="1">
    <citation type="submission" date="2019-03" db="EMBL/GenBank/DDBJ databases">
        <title>Dyadobacter AR-3-6 sp. nov., isolated from arctic soil.</title>
        <authorList>
            <person name="Chaudhary D.K."/>
        </authorList>
    </citation>
    <scope>NUCLEOTIDE SEQUENCE [LARGE SCALE GENOMIC DNA]</scope>
    <source>
        <strain evidence="1 2">AR-3-6</strain>
    </source>
</reference>
<accession>A0A4R5D4F7</accession>
<name>A0A4R5D4F7_9BACT</name>
<protein>
    <submittedName>
        <fullName evidence="1">Uncharacterized protein</fullName>
    </submittedName>
</protein>
<evidence type="ECO:0000313" key="1">
    <source>
        <dbReference type="EMBL" id="TDE08289.1"/>
    </source>
</evidence>
<dbReference type="Proteomes" id="UP000294850">
    <property type="component" value="Unassembled WGS sequence"/>
</dbReference>
<sequence>MKIMTGNQNAGLVYSRGFLFAGIASAGKSIRFKQILPVGESFSVSPVSYYIHREIPFNAPVEKGQ</sequence>